<dbReference type="PRINTS" id="PR00368">
    <property type="entry name" value="FADPNR"/>
</dbReference>
<proteinExistence type="predicted"/>
<evidence type="ECO:0000313" key="7">
    <source>
        <dbReference type="Proteomes" id="UP001185984"/>
    </source>
</evidence>
<dbReference type="PANTHER" id="PTHR42913:SF9">
    <property type="entry name" value="SLR1591 PROTEIN"/>
    <property type="match status" value="1"/>
</dbReference>
<keyword evidence="3" id="KW-0274">FAD</keyword>
<dbReference type="RefSeq" id="WP_317517852.1">
    <property type="nucleotide sequence ID" value="NZ_JAPTHD010000009.1"/>
</dbReference>
<accession>A0ABU4A0M9</accession>
<keyword evidence="2" id="KW-0285">Flavoprotein</keyword>
<comment type="caution">
    <text evidence="6">The sequence shown here is derived from an EMBL/GenBank/DDBJ whole genome shotgun (WGS) entry which is preliminary data.</text>
</comment>
<dbReference type="InterPro" id="IPR051169">
    <property type="entry name" value="NADH-Q_oxidoreductase"/>
</dbReference>
<dbReference type="InterPro" id="IPR017584">
    <property type="entry name" value="Pyridine_nucleo_diS_OxRdtase_N"/>
</dbReference>
<protein>
    <submittedName>
        <fullName evidence="6">FAD-dependent oxidoreductase</fullName>
    </submittedName>
</protein>
<keyword evidence="7" id="KW-1185">Reference proteome</keyword>
<comment type="cofactor">
    <cofactor evidence="1">
        <name>FAD</name>
        <dbReference type="ChEBI" id="CHEBI:57692"/>
    </cofactor>
</comment>
<gene>
    <name evidence="6" type="ORF">O0R41_17165</name>
</gene>
<keyword evidence="4" id="KW-0560">Oxidoreductase</keyword>
<sequence>MADGSSSAIARRQFFPVRVRFKSNDATDAYRLRRFGPIMEQCIILAGGGHAHLAVLSDWAEKPFPHTTRWLVTSSRHTTYSGMLPGWMAGIYRAEDLTIDLKPIAEKAGARLVIADVIGIDPDNKFITLSSGETMAFDLLSLAVGGESNVSNLAALGDRLLPVRPVGDFVERWSTFIADFDPGSTDQVVIVGGGAAGVELALGAAAFNHRMSNTVRVSIAASRDGFLSGHTPRARKRVLKELNARHINVHLARAAGTENGLLLSDGTLLAADLVIAATGSRAPRWLARSGLACNASGFVNVGADMQSTSHPWIFAAGDIVNRVDRHLDRSGVHAVKSGPVLAANLRAAVDGSKPLSYCSRHRTLYLLALGNRRAIGTWGSFVATGLWVWRMKDWIDRRFVRQYAKMGKS</sequence>
<dbReference type="InterPro" id="IPR036188">
    <property type="entry name" value="FAD/NAD-bd_sf"/>
</dbReference>
<dbReference type="InterPro" id="IPR023753">
    <property type="entry name" value="FAD/NAD-binding_dom"/>
</dbReference>
<evidence type="ECO:0000313" key="6">
    <source>
        <dbReference type="EMBL" id="MDV5825337.1"/>
    </source>
</evidence>
<dbReference type="Gene3D" id="3.50.50.100">
    <property type="match status" value="1"/>
</dbReference>
<dbReference type="EMBL" id="JAPTHD010000009">
    <property type="protein sequence ID" value="MDV5825337.1"/>
    <property type="molecule type" value="Genomic_DNA"/>
</dbReference>
<dbReference type="Proteomes" id="UP001185984">
    <property type="component" value="Unassembled WGS sequence"/>
</dbReference>
<evidence type="ECO:0000256" key="3">
    <source>
        <dbReference type="ARBA" id="ARBA00022827"/>
    </source>
</evidence>
<reference evidence="7" key="1">
    <citation type="journal article" date="2022" name="J Environ Chem Eng">
        <title>Biodegradation of petroleum oil using a constructed nonpathogenic and heavy metal-tolerant bacterial consortium isolated from marine sponges.</title>
        <authorList>
            <person name="Dechsakulwatana C."/>
            <person name="Rungsihiranrut A."/>
            <person name="Muangchinda C."/>
            <person name="Ningthoujam R."/>
            <person name="Klankeo P."/>
            <person name="Pinyakong O."/>
        </authorList>
    </citation>
    <scope>NUCLEOTIDE SEQUENCE [LARGE SCALE GENOMIC DNA]</scope>
    <source>
        <strain evidence="7">MO2-4</strain>
    </source>
</reference>
<dbReference type="NCBIfam" id="TIGR03169">
    <property type="entry name" value="Nterm_to_SelD"/>
    <property type="match status" value="1"/>
</dbReference>
<evidence type="ECO:0000256" key="2">
    <source>
        <dbReference type="ARBA" id="ARBA00022630"/>
    </source>
</evidence>
<feature type="domain" description="FAD/NAD(P)-binding" evidence="5">
    <location>
        <begin position="47"/>
        <end position="323"/>
    </location>
</feature>
<dbReference type="PANTHER" id="PTHR42913">
    <property type="entry name" value="APOPTOSIS-INDUCING FACTOR 1"/>
    <property type="match status" value="1"/>
</dbReference>
<evidence type="ECO:0000256" key="4">
    <source>
        <dbReference type="ARBA" id="ARBA00023002"/>
    </source>
</evidence>
<dbReference type="Pfam" id="PF07992">
    <property type="entry name" value="Pyr_redox_2"/>
    <property type="match status" value="1"/>
</dbReference>
<organism evidence="6 7">
    <name type="scientific">Sphingobium naphthae</name>
    <dbReference type="NCBI Taxonomy" id="1886786"/>
    <lineage>
        <taxon>Bacteria</taxon>
        <taxon>Pseudomonadati</taxon>
        <taxon>Pseudomonadota</taxon>
        <taxon>Alphaproteobacteria</taxon>
        <taxon>Sphingomonadales</taxon>
        <taxon>Sphingomonadaceae</taxon>
        <taxon>Sphingobium</taxon>
    </lineage>
</organism>
<name>A0ABU4A0M9_9SPHN</name>
<evidence type="ECO:0000256" key="1">
    <source>
        <dbReference type="ARBA" id="ARBA00001974"/>
    </source>
</evidence>
<dbReference type="SUPFAM" id="SSF51905">
    <property type="entry name" value="FAD/NAD(P)-binding domain"/>
    <property type="match status" value="2"/>
</dbReference>
<evidence type="ECO:0000259" key="5">
    <source>
        <dbReference type="Pfam" id="PF07992"/>
    </source>
</evidence>